<dbReference type="SUPFAM" id="SSF55031">
    <property type="entry name" value="Bacterial exopeptidase dimerisation domain"/>
    <property type="match status" value="1"/>
</dbReference>
<reference evidence="8" key="1">
    <citation type="submission" date="2023-09" db="EMBL/GenBank/DDBJ databases">
        <authorList>
            <person name="Li S."/>
            <person name="Li X."/>
            <person name="Zhang C."/>
            <person name="Zhao Z."/>
        </authorList>
    </citation>
    <scope>NUCLEOTIDE SEQUENCE [LARGE SCALE GENOMIC DNA]</scope>
    <source>
        <strain evidence="8">SQ149</strain>
    </source>
</reference>
<sequence length="492" mass="54430">MKTLLKIIVGITVVIVLVGLYRANTLYVDTQYYPTNETQKVAVDVEKAVATFSKAIQIATVSKDYPAPVTPEPFLAFHQHLIASFPAVHSFASKQVINNYSLVYKFEGTDSSLKPILYMGHMDVVPADQDTLDKWTHAPFSGTIADGKIWGRGAIDDKSTVMALMEAMELTLKQGVPPKRTLYFAFGHDEEIGGSQGAKKVAEYFQQQGVSFEFVLDEGGLITEDMISIVEQPLAIIGIAEKGFMNIRLIAERPGGHSSMPPENTGPGILAQAIVKLEQNKFPATVKYTNITFDAVGSHSDLATRFAMANQWLTEPLIIDQMLSEQRTAAGVRTTTAVTMLKGSSKSNILPTKASAVVNFRILPGETTDTVLEYVKSVINDDRISYEVFMANNPSKVSSTDTLGYKLISQTIREFANDALVAPYLVMGGTDSKYFYPLTDSVYRFLMMRVNPKTMKIVHGIDEHISIENYVMSIQYFHELLRKSAFDNEAPK</sequence>
<name>A0ABY9TUQ8_9GAMM</name>
<feature type="domain" description="Peptidase M20 dimerisation" evidence="6">
    <location>
        <begin position="239"/>
        <end position="382"/>
    </location>
</feature>
<dbReference type="PROSITE" id="PS00759">
    <property type="entry name" value="ARGE_DAPE_CPG2_2"/>
    <property type="match status" value="1"/>
</dbReference>
<dbReference type="PIRSF" id="PIRSF036696">
    <property type="entry name" value="ACY-1"/>
    <property type="match status" value="1"/>
</dbReference>
<evidence type="ECO:0000313" key="8">
    <source>
        <dbReference type="Proteomes" id="UP001258994"/>
    </source>
</evidence>
<evidence type="ECO:0000256" key="3">
    <source>
        <dbReference type="ARBA" id="ARBA00022723"/>
    </source>
</evidence>
<dbReference type="Pfam" id="PF01546">
    <property type="entry name" value="Peptidase_M20"/>
    <property type="match status" value="1"/>
</dbReference>
<keyword evidence="5" id="KW-0862">Zinc</keyword>
<keyword evidence="8" id="KW-1185">Reference proteome</keyword>
<dbReference type="EMBL" id="CP134145">
    <property type="protein sequence ID" value="WNC72235.1"/>
    <property type="molecule type" value="Genomic_DNA"/>
</dbReference>
<dbReference type="InterPro" id="IPR011650">
    <property type="entry name" value="Peptidase_M20_dimer"/>
</dbReference>
<organism evidence="7 8">
    <name type="scientific">Thalassotalea psychrophila</name>
    <dbReference type="NCBI Taxonomy" id="3065647"/>
    <lineage>
        <taxon>Bacteria</taxon>
        <taxon>Pseudomonadati</taxon>
        <taxon>Pseudomonadota</taxon>
        <taxon>Gammaproteobacteria</taxon>
        <taxon>Alteromonadales</taxon>
        <taxon>Colwelliaceae</taxon>
        <taxon>Thalassotalea</taxon>
    </lineage>
</organism>
<evidence type="ECO:0000259" key="6">
    <source>
        <dbReference type="Pfam" id="PF07687"/>
    </source>
</evidence>
<keyword evidence="3" id="KW-0479">Metal-binding</keyword>
<dbReference type="InterPro" id="IPR036264">
    <property type="entry name" value="Bact_exopeptidase_dim_dom"/>
</dbReference>
<dbReference type="CDD" id="cd05674">
    <property type="entry name" value="M20_yscS"/>
    <property type="match status" value="1"/>
</dbReference>
<evidence type="ECO:0000256" key="1">
    <source>
        <dbReference type="ARBA" id="ARBA00006247"/>
    </source>
</evidence>
<gene>
    <name evidence="7" type="ORF">RGQ13_19260</name>
</gene>
<evidence type="ECO:0000256" key="4">
    <source>
        <dbReference type="ARBA" id="ARBA00022801"/>
    </source>
</evidence>
<dbReference type="Pfam" id="PF07687">
    <property type="entry name" value="M20_dimer"/>
    <property type="match status" value="1"/>
</dbReference>
<dbReference type="RefSeq" id="WP_348391354.1">
    <property type="nucleotide sequence ID" value="NZ_CP134145.1"/>
</dbReference>
<evidence type="ECO:0000256" key="5">
    <source>
        <dbReference type="ARBA" id="ARBA00022833"/>
    </source>
</evidence>
<dbReference type="InterPro" id="IPR002933">
    <property type="entry name" value="Peptidase_M20"/>
</dbReference>
<dbReference type="PANTHER" id="PTHR45962">
    <property type="entry name" value="N-FATTY-ACYL-AMINO ACID SYNTHASE/HYDROLASE PM20D1"/>
    <property type="match status" value="1"/>
</dbReference>
<dbReference type="Gene3D" id="3.30.70.360">
    <property type="match status" value="1"/>
</dbReference>
<dbReference type="Gene3D" id="1.10.150.900">
    <property type="match status" value="1"/>
</dbReference>
<dbReference type="Proteomes" id="UP001258994">
    <property type="component" value="Chromosome"/>
</dbReference>
<dbReference type="PANTHER" id="PTHR45962:SF1">
    <property type="entry name" value="N-FATTY-ACYL-AMINO ACID SYNTHASE_HYDROLASE PM20D1"/>
    <property type="match status" value="1"/>
</dbReference>
<proteinExistence type="inferred from homology"/>
<accession>A0ABY9TUQ8</accession>
<evidence type="ECO:0000313" key="7">
    <source>
        <dbReference type="EMBL" id="WNC72235.1"/>
    </source>
</evidence>
<keyword evidence="2" id="KW-0645">Protease</keyword>
<keyword evidence="4" id="KW-0378">Hydrolase</keyword>
<dbReference type="InterPro" id="IPR047177">
    <property type="entry name" value="Pept_M20A"/>
</dbReference>
<comment type="similarity">
    <text evidence="1">Belongs to the peptidase M20A family.</text>
</comment>
<dbReference type="InterPro" id="IPR001261">
    <property type="entry name" value="ArgE/DapE_CS"/>
</dbReference>
<dbReference type="SUPFAM" id="SSF53187">
    <property type="entry name" value="Zn-dependent exopeptidases"/>
    <property type="match status" value="1"/>
</dbReference>
<evidence type="ECO:0000256" key="2">
    <source>
        <dbReference type="ARBA" id="ARBA00022670"/>
    </source>
</evidence>
<dbReference type="Gene3D" id="3.40.630.10">
    <property type="entry name" value="Zn peptidases"/>
    <property type="match status" value="1"/>
</dbReference>
<protein>
    <submittedName>
        <fullName evidence="7">M20 family peptidase</fullName>
    </submittedName>
</protein>